<dbReference type="RefSeq" id="WP_128230382.1">
    <property type="nucleotide sequence ID" value="NZ_SACR01000006.1"/>
</dbReference>
<dbReference type="Gene3D" id="2.60.40.3710">
    <property type="match status" value="1"/>
</dbReference>
<dbReference type="Proteomes" id="UP000285575">
    <property type="component" value="Unassembled WGS sequence"/>
</dbReference>
<dbReference type="Pfam" id="PF07703">
    <property type="entry name" value="A2M_BRD"/>
    <property type="match status" value="1"/>
</dbReference>
<dbReference type="OrthoDB" id="9767116at2"/>
<evidence type="ECO:0000313" key="7">
    <source>
        <dbReference type="EMBL" id="RVU43823.1"/>
    </source>
</evidence>
<dbReference type="Pfam" id="PF01835">
    <property type="entry name" value="MG2"/>
    <property type="match status" value="1"/>
</dbReference>
<dbReference type="Gene3D" id="1.50.10.20">
    <property type="match status" value="1"/>
</dbReference>
<keyword evidence="2" id="KW-0732">Signal</keyword>
<feature type="compositionally biased region" description="Pro residues" evidence="3">
    <location>
        <begin position="20"/>
        <end position="33"/>
    </location>
</feature>
<dbReference type="Pfam" id="PF17972">
    <property type="entry name" value="bMG5"/>
    <property type="match status" value="1"/>
</dbReference>
<name>A0A437RAQ0_9BURK</name>
<dbReference type="SMART" id="SM01360">
    <property type="entry name" value="A2M"/>
    <property type="match status" value="1"/>
</dbReference>
<evidence type="ECO:0000256" key="2">
    <source>
        <dbReference type="ARBA" id="ARBA00022729"/>
    </source>
</evidence>
<dbReference type="PANTHER" id="PTHR40094:SF1">
    <property type="entry name" value="UBIQUITIN DOMAIN-CONTAINING PROTEIN"/>
    <property type="match status" value="1"/>
</dbReference>
<keyword evidence="4" id="KW-0472">Membrane</keyword>
<dbReference type="InterPro" id="IPR011625">
    <property type="entry name" value="A2M_N_BRD"/>
</dbReference>
<keyword evidence="4" id="KW-0812">Transmembrane</keyword>
<feature type="domain" description="Alpha-2-macroglobulin bait region" evidence="5">
    <location>
        <begin position="1149"/>
        <end position="1288"/>
    </location>
</feature>
<evidence type="ECO:0000256" key="4">
    <source>
        <dbReference type="SAM" id="Phobius"/>
    </source>
</evidence>
<dbReference type="Gene3D" id="2.60.40.1930">
    <property type="match status" value="1"/>
</dbReference>
<comment type="similarity">
    <text evidence="1">Belongs to the protease inhibitor I39 (alpha-2-macroglobulin) family. Bacterial alpha-2-macroglobulin subfamily.</text>
</comment>
<proteinExistence type="inferred from homology"/>
<dbReference type="InterPro" id="IPR021868">
    <property type="entry name" value="Alpha_2_Macroglob_MG3"/>
</dbReference>
<accession>A0A437RAQ0</accession>
<feature type="transmembrane region" description="Helical" evidence="4">
    <location>
        <begin position="43"/>
        <end position="63"/>
    </location>
</feature>
<evidence type="ECO:0000256" key="1">
    <source>
        <dbReference type="ARBA" id="ARBA00010556"/>
    </source>
</evidence>
<dbReference type="Pfam" id="PF00207">
    <property type="entry name" value="A2M"/>
    <property type="match status" value="1"/>
</dbReference>
<evidence type="ECO:0000259" key="5">
    <source>
        <dbReference type="SMART" id="SM01359"/>
    </source>
</evidence>
<dbReference type="EMBL" id="SACR01000006">
    <property type="protein sequence ID" value="RVU43823.1"/>
    <property type="molecule type" value="Genomic_DNA"/>
</dbReference>
<dbReference type="CDD" id="cd02891">
    <property type="entry name" value="A2M_like"/>
    <property type="match status" value="1"/>
</dbReference>
<evidence type="ECO:0000313" key="8">
    <source>
        <dbReference type="Proteomes" id="UP000285575"/>
    </source>
</evidence>
<dbReference type="PANTHER" id="PTHR40094">
    <property type="entry name" value="ALPHA-2-MACROGLOBULIN HOMOLOG"/>
    <property type="match status" value="1"/>
</dbReference>
<reference evidence="7 8" key="1">
    <citation type="submission" date="2019-01" db="EMBL/GenBank/DDBJ databases">
        <authorList>
            <person name="Chen W.-M."/>
        </authorList>
    </citation>
    <scope>NUCLEOTIDE SEQUENCE [LARGE SCALE GENOMIC DNA]</scope>
    <source>
        <strain evidence="7 8">KYPY4</strain>
    </source>
</reference>
<evidence type="ECO:0000259" key="6">
    <source>
        <dbReference type="SMART" id="SM01360"/>
    </source>
</evidence>
<dbReference type="Pfam" id="PF17973">
    <property type="entry name" value="bMG10"/>
    <property type="match status" value="1"/>
</dbReference>
<comment type="caution">
    <text evidence="7">The sequence shown here is derived from an EMBL/GenBank/DDBJ whole genome shotgun (WGS) entry which is preliminary data.</text>
</comment>
<feature type="region of interest" description="Disordered" evidence="3">
    <location>
        <begin position="1"/>
        <end position="38"/>
    </location>
</feature>
<feature type="transmembrane region" description="Helical" evidence="4">
    <location>
        <begin position="84"/>
        <end position="106"/>
    </location>
</feature>
<dbReference type="InterPro" id="IPR002890">
    <property type="entry name" value="MG2"/>
</dbReference>
<dbReference type="InterPro" id="IPR041203">
    <property type="entry name" value="Bact_A2M_MG5"/>
</dbReference>
<dbReference type="InterPro" id="IPR041246">
    <property type="entry name" value="Bact_MG10"/>
</dbReference>
<evidence type="ECO:0000256" key="3">
    <source>
        <dbReference type="SAM" id="MobiDB-lite"/>
    </source>
</evidence>
<dbReference type="SUPFAM" id="SSF48239">
    <property type="entry name" value="Terpenoid cyclases/Protein prenyltransferases"/>
    <property type="match status" value="1"/>
</dbReference>
<dbReference type="InterPro" id="IPR001599">
    <property type="entry name" value="Macroglobln_a2"/>
</dbReference>
<dbReference type="InterPro" id="IPR008930">
    <property type="entry name" value="Terpenoid_cyclase/PrenylTrfase"/>
</dbReference>
<sequence>MSEVPDTGPETQPKAAAPAPEDPPATPPAPPSTAPRATAGQRAAAFFAALLGTWSAPPWLRWLMTTLHGRSTQLAGHVRAQPCASAALLIGLLAVAAAAYAGYRWWQARPQPVQVDFSVTNPPLTDFANQGLPQALVLQFEQSVAPLELVGKAMATAGAVAASAPGSAPPAAPGAQAALPTLSPALAGTWRWASDRQLEFRPQADWPVGQRFQVTLPTQAIAPQITLARQAFEFESAAFVPKLKAASFHQDPLNPALKKAIFEIGFSHPVNAAEFERRLELRLAGQSEGVLGVGRESTRFTVSYDKLYLHAYVHSVPLPIPKEATALQLTLAAGATAQAGGTPSAAALKGSVQVPGLYSLNVAAQGISIVTNEQYEPEQVLTLQTSQLVHEREMAQALSAWVLPLQNPAVRKEEQGEEPYAWADPAEVTEQVLKLATKLPLAPVPAEQEHTQAHAFKLRAEVGRTVYLRVDGKLKSFGGYLMRENAQALVAVPPYPAELRILSQGALLPMSGEKKVAVLVRDLPGLRVELARVQPSQLQHLVSQSQGSFANPEFLGSFGPDNLSERFEKRIPLPGLARGKPHYEALDLAAYLAPAGEPRRGLFLLQVQGYDPVAEARAERERLAALDPNRPVQPAPESSEAEPEYNESGGEVTNPTQLQERRLLLVTDLGLLVKQSLDGTRDVYVQSLFSGEPVAGVTVDVVAKNGSTLFTQTTDASGRARFEKLDGLQRERAPLLLLARKGGDMSFMPLNRGDRQLDFSRFDVGGALNARSAEQLSAYLFSDRGIYRPGETMQIGMIVKNADWARPLAGVPLEAEVLDARGLAVKRERVRVGAGGFFEISHTTQESSPTGTYAVNLHVMKDGQALRQIGSTSVKVQEFQPDRMKVSARLLGAGEAAVPAVGEGWVHPRELQARIEAMNLFGTAAEGRRVAVALTLSPATPSFRQHPGYQFFDPQRAKEGFNETLPDGRTDAQGRASFDLKLARYARATYRLGLLAQVFEPEGGRSVAAEAGVLVSELPFLVGVKHDGDLGYVSRGSTRISRLLAIAPNGKALAAEGLTLQRVERKMVSVLMRQANETYRYESRRKDTLVEEKRVALPAAGLALALDTRTPGNYSYVLRDAAGLELNRIDYSVAGQGNVSRSLERNAELQITLNKKDYQPGEEIELSIRAPYVGAGLITIERDKVYAQTWFKSSTTASVQKIRVPKDFEGNGYVNVQFLRDPTSDEIFMSPLSYGVVPFATSLAPRTLALQLQAPALGKPGQVMKFRLASNKPARAVVFAVDEGILQVARYQTADPLGFFFQKRALEVRSAQILDLLLPEFKRLMAAAAPGGDEAGGNARFLNPFKRRGEAPAVYWSGIVDVQGEREFSYTVPEHFNGAMRVMAVAVNDGAVGVAQAQALVRGDFVLSPNLPLAVAPGDVFEVSVGVANNVANSGADAPVQLTLKAAPTFEVQGPATQTLKIGAGREGVARYRLKVKDAASATLGSATLQFTSSLGSNAAINSTRRMDVSVRPATPRATTLALGHFKNRTEVPTPRDLVPEFRRQELAVSVLPLAVAPGLMRYLDEFEHACTEQLVSRALPALVLARRPEFSAERTPAAAARTLESTLRTLRTRQNAQGGFGLWGASVQADEFVSVYALHLMLEARELEVPGATVPADLLQQGLRYLQQLAASPPANLAAARHRAYALYLLTRQGAISTPQLASLRQVLDEKHAATWKQDSTAAFMAATYQLLKQERAAAELITPLVQRFEAGPAKQAYADYTDPSIAGGQLLYLLARHFPARLKTLAPEALQRHVVPMGSSGMNTLSAAWTVLAFEGMARQLGPQAEGQLSAAQVNAQGQATPLKLPANLLPRVAFDGGTVKLLLANAGDAVGWYAVTQSGFDRVPPTAVLKSGLEVLREYVGADGKPATTVKVGDELTVRLSLRALALDGQGSGAAQVGAVALTDLLPGGFEPVQQRNETGGSSTVTGPALAHAEVREDRVVVYASASNQVQTYTYRIRATNAGEFTVPPASAQGLYETQRQARSLAGKVTVGAP</sequence>
<keyword evidence="8" id="KW-1185">Reference proteome</keyword>
<organism evidence="7 8">
    <name type="scientific">Rubrivivax rivuli</name>
    <dbReference type="NCBI Taxonomy" id="1862385"/>
    <lineage>
        <taxon>Bacteria</taxon>
        <taxon>Pseudomonadati</taxon>
        <taxon>Pseudomonadota</taxon>
        <taxon>Betaproteobacteria</taxon>
        <taxon>Burkholderiales</taxon>
        <taxon>Sphaerotilaceae</taxon>
        <taxon>Rubrivivax</taxon>
    </lineage>
</organism>
<dbReference type="SMART" id="SM01359">
    <property type="entry name" value="A2M_N_2"/>
    <property type="match status" value="1"/>
</dbReference>
<dbReference type="GO" id="GO:0004866">
    <property type="term" value="F:endopeptidase inhibitor activity"/>
    <property type="evidence" value="ECO:0007669"/>
    <property type="project" value="InterPro"/>
</dbReference>
<gene>
    <name evidence="7" type="ORF">EOE66_19350</name>
</gene>
<feature type="region of interest" description="Disordered" evidence="3">
    <location>
        <begin position="622"/>
        <end position="656"/>
    </location>
</feature>
<feature type="domain" description="Alpha-2-macroglobulin" evidence="6">
    <location>
        <begin position="1353"/>
        <end position="1444"/>
    </location>
</feature>
<dbReference type="Pfam" id="PF11974">
    <property type="entry name" value="bMG3"/>
    <property type="match status" value="1"/>
</dbReference>
<protein>
    <submittedName>
        <fullName evidence="7">Alpha-2-macroglobulin</fullName>
    </submittedName>
</protein>
<dbReference type="InterPro" id="IPR051802">
    <property type="entry name" value="YfhM-like"/>
</dbReference>
<keyword evidence="4" id="KW-1133">Transmembrane helix</keyword>